<reference evidence="2" key="1">
    <citation type="journal article" date="2019" name="Angew. Chem. Int. Ed. Engl.">
        <title>An Unprecedented Cyclization Mechanism in the Biosynthesis of Carbazole Alkaloids in Streptomyces.</title>
        <authorList>
            <person name="Kobayashi M."/>
            <person name="Tomita T."/>
            <person name="Shin-ya K."/>
            <person name="Nishiyama M."/>
            <person name="Kuzuyama T."/>
        </authorList>
    </citation>
    <scope>NUCLEOTIDE SEQUENCE</scope>
    <source>
        <strain evidence="2">2419-SVT2</strain>
    </source>
</reference>
<dbReference type="EMBL" id="LC406090">
    <property type="protein sequence ID" value="BBF24928.1"/>
    <property type="molecule type" value="Genomic_DNA"/>
</dbReference>
<protein>
    <submittedName>
        <fullName evidence="2">Acyl carrier protein</fullName>
    </submittedName>
</protein>
<dbReference type="AlphaFoldDB" id="A0A5A4PVA7"/>
<dbReference type="Gene3D" id="1.10.1200.10">
    <property type="entry name" value="ACP-like"/>
    <property type="match status" value="1"/>
</dbReference>
<dbReference type="SUPFAM" id="SSF47336">
    <property type="entry name" value="ACP-like"/>
    <property type="match status" value="1"/>
</dbReference>
<name>A0A5A4PVA7_STREX</name>
<dbReference type="InterPro" id="IPR009081">
    <property type="entry name" value="PP-bd_ACP"/>
</dbReference>
<sequence>MNTIDQNLKALLDERFPQSTDRLFEGASFKDAGMDSMGVVEFIVALERQFGTPTLNGNELGAESTLQDARDLLTSVGVG</sequence>
<feature type="domain" description="Carrier" evidence="1">
    <location>
        <begin position="20"/>
        <end position="54"/>
    </location>
</feature>
<gene>
    <name evidence="2" type="primary">cqsB6</name>
</gene>
<proteinExistence type="predicted"/>
<accession>A0A5A4PVA7</accession>
<evidence type="ECO:0000259" key="1">
    <source>
        <dbReference type="Pfam" id="PF00550"/>
    </source>
</evidence>
<dbReference type="Pfam" id="PF00550">
    <property type="entry name" value="PP-binding"/>
    <property type="match status" value="1"/>
</dbReference>
<organism evidence="2">
    <name type="scientific">Streptomyces exfoliatus</name>
    <name type="common">Streptomyces hydrogenans</name>
    <dbReference type="NCBI Taxonomy" id="1905"/>
    <lineage>
        <taxon>Bacteria</taxon>
        <taxon>Bacillati</taxon>
        <taxon>Actinomycetota</taxon>
        <taxon>Actinomycetes</taxon>
        <taxon>Kitasatosporales</taxon>
        <taxon>Streptomycetaceae</taxon>
        <taxon>Streptomyces</taxon>
    </lineage>
</organism>
<evidence type="ECO:0000313" key="2">
    <source>
        <dbReference type="EMBL" id="BBF24928.1"/>
    </source>
</evidence>
<dbReference type="InterPro" id="IPR036736">
    <property type="entry name" value="ACP-like_sf"/>
</dbReference>